<dbReference type="KEGG" id="kco:BWI95_10660"/>
<evidence type="ECO:0000256" key="1">
    <source>
        <dbReference type="SAM" id="Phobius"/>
    </source>
</evidence>
<dbReference type="RefSeq" id="WP_054804673.1">
    <property type="nucleotide sequence ID" value="NZ_CP019445.1"/>
</dbReference>
<sequence length="166" mass="18853">MEKKSHRYPVADSPFWLHVETKVQRIGSVILFAVVIAGLLGLFSQGWLSARSAHSIDGKLTVQYDRYARLQSDIDMQLTAHASNERRTVFILGGNFMQDFEIRTLQPQPEKMTSQNGELVLEYARPHPDQPFTVWLGLTPQTPGSSELRLSLNDTTQLAVKQFIWP</sequence>
<accession>A0A807LHD9</accession>
<keyword evidence="1" id="KW-0812">Transmembrane</keyword>
<proteinExistence type="predicted"/>
<dbReference type="EMBL" id="CP019445">
    <property type="protein sequence ID" value="APZ05470.1"/>
    <property type="molecule type" value="Genomic_DNA"/>
</dbReference>
<name>A0A807LHD9_9ENTR</name>
<reference evidence="2 3" key="1">
    <citation type="submission" date="2017-01" db="EMBL/GenBank/DDBJ databases">
        <authorList>
            <person name="Cao J.-M."/>
        </authorList>
    </citation>
    <scope>NUCLEOTIDE SEQUENCE [LARGE SCALE GENOMIC DNA]</scope>
    <source>
        <strain evidence="2 3">888-76</strain>
    </source>
</reference>
<feature type="transmembrane region" description="Helical" evidence="1">
    <location>
        <begin position="23"/>
        <end position="43"/>
    </location>
</feature>
<dbReference type="GeneID" id="77484958"/>
<keyword evidence="3" id="KW-1185">Reference proteome</keyword>
<keyword evidence="1" id="KW-1133">Transmembrane helix</keyword>
<evidence type="ECO:0000313" key="2">
    <source>
        <dbReference type="EMBL" id="APZ05470.1"/>
    </source>
</evidence>
<dbReference type="AlphaFoldDB" id="A0A807LHD9"/>
<protein>
    <submittedName>
        <fullName evidence="2">Uncharacterized protein</fullName>
    </submittedName>
</protein>
<organism evidence="2 3">
    <name type="scientific">Kosakonia cowanii JCM 10956 = DSM 18146</name>
    <dbReference type="NCBI Taxonomy" id="1300165"/>
    <lineage>
        <taxon>Bacteria</taxon>
        <taxon>Pseudomonadati</taxon>
        <taxon>Pseudomonadota</taxon>
        <taxon>Gammaproteobacteria</taxon>
        <taxon>Enterobacterales</taxon>
        <taxon>Enterobacteriaceae</taxon>
        <taxon>Kosakonia</taxon>
    </lineage>
</organism>
<evidence type="ECO:0000313" key="3">
    <source>
        <dbReference type="Proteomes" id="UP000187148"/>
    </source>
</evidence>
<keyword evidence="1" id="KW-0472">Membrane</keyword>
<dbReference type="Proteomes" id="UP000187148">
    <property type="component" value="Chromosome"/>
</dbReference>
<gene>
    <name evidence="2" type="ORF">BWI95_10660</name>
</gene>